<keyword evidence="3" id="KW-0813">Transport</keyword>
<dbReference type="AlphaFoldDB" id="A0A067MA73"/>
<evidence type="ECO:0000256" key="10">
    <source>
        <dbReference type="SAM" id="Phobius"/>
    </source>
</evidence>
<evidence type="ECO:0000256" key="6">
    <source>
        <dbReference type="ARBA" id="ARBA00022840"/>
    </source>
</evidence>
<name>A0A067MA73_BOTB1</name>
<feature type="transmembrane region" description="Helical" evidence="10">
    <location>
        <begin position="21"/>
        <end position="43"/>
    </location>
</feature>
<evidence type="ECO:0000259" key="12">
    <source>
        <dbReference type="PROSITE" id="PS50929"/>
    </source>
</evidence>
<keyword evidence="5" id="KW-0547">Nucleotide-binding</keyword>
<dbReference type="Gene3D" id="1.20.1560.10">
    <property type="entry name" value="ABC transporter type 1, transmembrane domain"/>
    <property type="match status" value="1"/>
</dbReference>
<dbReference type="Pfam" id="PF00664">
    <property type="entry name" value="ABC_membrane"/>
    <property type="match status" value="2"/>
</dbReference>
<keyword evidence="7 10" id="KW-1133">Transmembrane helix</keyword>
<feature type="domain" description="ABC transporter" evidence="11">
    <location>
        <begin position="1031"/>
        <end position="1267"/>
    </location>
</feature>
<feature type="domain" description="ABC transmembrane type-1" evidence="12">
    <location>
        <begin position="33"/>
        <end position="314"/>
    </location>
</feature>
<evidence type="ECO:0000256" key="5">
    <source>
        <dbReference type="ARBA" id="ARBA00022741"/>
    </source>
</evidence>
<organism evidence="13 14">
    <name type="scientific">Botryobasidium botryosum (strain FD-172 SS1)</name>
    <dbReference type="NCBI Taxonomy" id="930990"/>
    <lineage>
        <taxon>Eukaryota</taxon>
        <taxon>Fungi</taxon>
        <taxon>Dikarya</taxon>
        <taxon>Basidiomycota</taxon>
        <taxon>Agaricomycotina</taxon>
        <taxon>Agaricomycetes</taxon>
        <taxon>Cantharellales</taxon>
        <taxon>Botryobasidiaceae</taxon>
        <taxon>Botryobasidium</taxon>
    </lineage>
</organism>
<dbReference type="InterPro" id="IPR011527">
    <property type="entry name" value="ABC1_TM_dom"/>
</dbReference>
<dbReference type="GO" id="GO:0016887">
    <property type="term" value="F:ATP hydrolysis activity"/>
    <property type="evidence" value="ECO:0007669"/>
    <property type="project" value="InterPro"/>
</dbReference>
<keyword evidence="8 10" id="KW-0472">Membrane</keyword>
<dbReference type="STRING" id="930990.A0A067MA73"/>
<evidence type="ECO:0000256" key="7">
    <source>
        <dbReference type="ARBA" id="ARBA00022989"/>
    </source>
</evidence>
<dbReference type="PANTHER" id="PTHR43394:SF27">
    <property type="entry name" value="ATP-DEPENDENT TRANSLOCASE ABCB1-LIKE"/>
    <property type="match status" value="1"/>
</dbReference>
<feature type="transmembrane region" description="Helical" evidence="10">
    <location>
        <begin position="171"/>
        <end position="189"/>
    </location>
</feature>
<feature type="transmembrane region" description="Helical" evidence="10">
    <location>
        <begin position="249"/>
        <end position="273"/>
    </location>
</feature>
<feature type="transmembrane region" description="Helical" evidence="10">
    <location>
        <begin position="705"/>
        <end position="728"/>
    </location>
</feature>
<dbReference type="InterPro" id="IPR003593">
    <property type="entry name" value="AAA+_ATPase"/>
</dbReference>
<dbReference type="PROSITE" id="PS50929">
    <property type="entry name" value="ABC_TM1F"/>
    <property type="match status" value="2"/>
</dbReference>
<dbReference type="FunFam" id="3.40.50.300:FF:000604">
    <property type="entry name" value="ABC transporter B family member 28"/>
    <property type="match status" value="1"/>
</dbReference>
<feature type="transmembrane region" description="Helical" evidence="10">
    <location>
        <begin position="71"/>
        <end position="96"/>
    </location>
</feature>
<dbReference type="SUPFAM" id="SSF52540">
    <property type="entry name" value="P-loop containing nucleoside triphosphate hydrolases"/>
    <property type="match status" value="2"/>
</dbReference>
<dbReference type="GO" id="GO:0005524">
    <property type="term" value="F:ATP binding"/>
    <property type="evidence" value="ECO:0007669"/>
    <property type="project" value="UniProtKB-KW"/>
</dbReference>
<evidence type="ECO:0000313" key="13">
    <source>
        <dbReference type="EMBL" id="KDQ08496.1"/>
    </source>
</evidence>
<dbReference type="PROSITE" id="PS00211">
    <property type="entry name" value="ABC_TRANSPORTER_1"/>
    <property type="match status" value="1"/>
</dbReference>
<feature type="transmembrane region" description="Helical" evidence="10">
    <location>
        <begin position="854"/>
        <end position="872"/>
    </location>
</feature>
<dbReference type="SUPFAM" id="SSF90123">
    <property type="entry name" value="ABC transporter transmembrane region"/>
    <property type="match status" value="2"/>
</dbReference>
<feature type="transmembrane region" description="Helical" evidence="10">
    <location>
        <begin position="748"/>
        <end position="773"/>
    </location>
</feature>
<dbReference type="HOGENOM" id="CLU_000604_17_2_1"/>
<evidence type="ECO:0000256" key="4">
    <source>
        <dbReference type="ARBA" id="ARBA00022692"/>
    </source>
</evidence>
<dbReference type="InParanoid" id="A0A067MA73"/>
<keyword evidence="4 10" id="KW-0812">Transmembrane</keyword>
<dbReference type="InterPro" id="IPR017871">
    <property type="entry name" value="ABC_transporter-like_CS"/>
</dbReference>
<proteinExistence type="inferred from homology"/>
<keyword evidence="6" id="KW-0067">ATP-binding</keyword>
<dbReference type="InterPro" id="IPR039421">
    <property type="entry name" value="Type_1_exporter"/>
</dbReference>
<evidence type="ECO:0000259" key="11">
    <source>
        <dbReference type="PROSITE" id="PS50893"/>
    </source>
</evidence>
<evidence type="ECO:0000313" key="14">
    <source>
        <dbReference type="Proteomes" id="UP000027195"/>
    </source>
</evidence>
<dbReference type="PANTHER" id="PTHR43394">
    <property type="entry name" value="ATP-DEPENDENT PERMEASE MDL1, MITOCHONDRIAL"/>
    <property type="match status" value="1"/>
</dbReference>
<dbReference type="GO" id="GO:0090374">
    <property type="term" value="P:oligopeptide export from mitochondrion"/>
    <property type="evidence" value="ECO:0007669"/>
    <property type="project" value="TreeGrafter"/>
</dbReference>
<keyword evidence="14" id="KW-1185">Reference proteome</keyword>
<dbReference type="CDD" id="cd18577">
    <property type="entry name" value="ABC_6TM_Pgp_ABCB1_D1_like"/>
    <property type="match status" value="1"/>
</dbReference>
<evidence type="ECO:0000256" key="2">
    <source>
        <dbReference type="ARBA" id="ARBA00007577"/>
    </source>
</evidence>
<dbReference type="Gene3D" id="3.40.50.300">
    <property type="entry name" value="P-loop containing nucleotide triphosphate hydrolases"/>
    <property type="match status" value="2"/>
</dbReference>
<feature type="domain" description="ABC transmembrane type-1" evidence="12">
    <location>
        <begin position="708"/>
        <end position="995"/>
    </location>
</feature>
<reference evidence="14" key="1">
    <citation type="journal article" date="2014" name="Proc. Natl. Acad. Sci. U.S.A.">
        <title>Extensive sampling of basidiomycete genomes demonstrates inadequacy of the white-rot/brown-rot paradigm for wood decay fungi.</title>
        <authorList>
            <person name="Riley R."/>
            <person name="Salamov A.A."/>
            <person name="Brown D.W."/>
            <person name="Nagy L.G."/>
            <person name="Floudas D."/>
            <person name="Held B.W."/>
            <person name="Levasseur A."/>
            <person name="Lombard V."/>
            <person name="Morin E."/>
            <person name="Otillar R."/>
            <person name="Lindquist E.A."/>
            <person name="Sun H."/>
            <person name="LaButti K.M."/>
            <person name="Schmutz J."/>
            <person name="Jabbour D."/>
            <person name="Luo H."/>
            <person name="Baker S.E."/>
            <person name="Pisabarro A.G."/>
            <person name="Walton J.D."/>
            <person name="Blanchette R.A."/>
            <person name="Henrissat B."/>
            <person name="Martin F."/>
            <person name="Cullen D."/>
            <person name="Hibbett D.S."/>
            <person name="Grigoriev I.V."/>
        </authorList>
    </citation>
    <scope>NUCLEOTIDE SEQUENCE [LARGE SCALE GENOMIC DNA]</scope>
    <source>
        <strain evidence="14">FD-172 SS1</strain>
    </source>
</reference>
<dbReference type="GO" id="GO:0015421">
    <property type="term" value="F:ABC-type oligopeptide transporter activity"/>
    <property type="evidence" value="ECO:0007669"/>
    <property type="project" value="TreeGrafter"/>
</dbReference>
<feature type="region of interest" description="Disordered" evidence="9">
    <location>
        <begin position="626"/>
        <end position="651"/>
    </location>
</feature>
<dbReference type="EMBL" id="KL198090">
    <property type="protein sequence ID" value="KDQ08496.1"/>
    <property type="molecule type" value="Genomic_DNA"/>
</dbReference>
<dbReference type="Pfam" id="PF00005">
    <property type="entry name" value="ABC_tran"/>
    <property type="match status" value="2"/>
</dbReference>
<dbReference type="PROSITE" id="PS50893">
    <property type="entry name" value="ABC_TRANSPORTER_2"/>
    <property type="match status" value="2"/>
</dbReference>
<dbReference type="CDD" id="cd18578">
    <property type="entry name" value="ABC_6TM_Pgp_ABCB1_D2_like"/>
    <property type="match status" value="1"/>
</dbReference>
<dbReference type="SMART" id="SM00382">
    <property type="entry name" value="AAA"/>
    <property type="match status" value="2"/>
</dbReference>
<dbReference type="Proteomes" id="UP000027195">
    <property type="component" value="Unassembled WGS sequence"/>
</dbReference>
<feature type="transmembrane region" description="Helical" evidence="10">
    <location>
        <begin position="827"/>
        <end position="848"/>
    </location>
</feature>
<dbReference type="InterPro" id="IPR036640">
    <property type="entry name" value="ABC1_TM_sf"/>
</dbReference>
<dbReference type="FunFam" id="3.40.50.300:FF:000913">
    <property type="entry name" value="ABC multidrug transporter SitT"/>
    <property type="match status" value="1"/>
</dbReference>
<comment type="similarity">
    <text evidence="2">Belongs to the ABC transporter superfamily. ABCB family. Multidrug resistance exporter (TC 3.A.1.201) subfamily.</text>
</comment>
<dbReference type="GO" id="GO:0005743">
    <property type="term" value="C:mitochondrial inner membrane"/>
    <property type="evidence" value="ECO:0007669"/>
    <property type="project" value="TreeGrafter"/>
</dbReference>
<evidence type="ECO:0000256" key="8">
    <source>
        <dbReference type="ARBA" id="ARBA00023136"/>
    </source>
</evidence>
<feature type="transmembrane region" description="Helical" evidence="10">
    <location>
        <begin position="930"/>
        <end position="954"/>
    </location>
</feature>
<feature type="transmembrane region" description="Helical" evidence="10">
    <location>
        <begin position="147"/>
        <end position="165"/>
    </location>
</feature>
<evidence type="ECO:0000256" key="3">
    <source>
        <dbReference type="ARBA" id="ARBA00022448"/>
    </source>
</evidence>
<protein>
    <submittedName>
        <fullName evidence="13">Uncharacterized protein</fullName>
    </submittedName>
</protein>
<feature type="domain" description="ABC transporter" evidence="11">
    <location>
        <begin position="352"/>
        <end position="622"/>
    </location>
</feature>
<comment type="subcellular location">
    <subcellularLocation>
        <location evidence="1">Membrane</location>
        <topology evidence="1">Multi-pass membrane protein</topology>
    </subcellularLocation>
</comment>
<evidence type="ECO:0000256" key="9">
    <source>
        <dbReference type="SAM" id="MobiDB-lite"/>
    </source>
</evidence>
<dbReference type="OrthoDB" id="6500128at2759"/>
<gene>
    <name evidence="13" type="ORF">BOTBODRAFT_179848</name>
</gene>
<dbReference type="InterPro" id="IPR027417">
    <property type="entry name" value="P-loop_NTPase"/>
</dbReference>
<dbReference type="InterPro" id="IPR003439">
    <property type="entry name" value="ABC_transporter-like_ATP-bd"/>
</dbReference>
<sequence length="1269" mass="139225">MMRPTYRAPALFYVYQYADAADCLLFALGIVNAIISGAAFPILDFINGLWTNGIASQGPDSPHLHGLATRTALACFAVGIVQLVASFTFLTSFTIAATRCTARLRRAYLSSALHQDATYFDRVGPGEIGTRIVKDMNTIRTAAGERIAFLVWAASTLIISIIISFTRAPHVAAVLISIVPIGFGLFYAAGHLSFKASHRTLSVEDASNTFLEQVLSTIRIVQAFGAESDLIAIYDAYLRRLQKLGARTAFIHASELAITYGIINLLYSFSFWYGGIAVTKASVPIGSLFTCFWNYFDALYAIVEILPHISAVIECIGIQARVRDEIERMPTIDVRDPSGKRFSPSEPWDARIDFINVDFSYPSRGHFKALDGLNLIIPSGKVTAIVGASGSGKSTIASLLLRYYDPGNNDVVEDDESKEETEHGCILLAGLNLDSYNLSWLRSQIAIVSQDPQIFTATILENVALGLTGTELEYDPEESDEARKEQIRQLCIDALRKAQAWDFVSNLPQGIDTEVTGARAGVLSGGQKQRIAAARALIRRPKILILDEGTSALDSETESHLMEAIHAEQRETGMTTILIAHRLSTIQSADKIAVMSEGRIVEEGTYDSLVAQEGAFQALVNHQLSVGDDSPPSRAPPVPTAPSIRPDLPDASHTDIRTMTSTMQSTLVNASNDSLEKGEIVPPLRREDSQNMWIRLWGYLQKQRYWFLGGSVAALIVGGSFSFSAWLIGQVVDSFTIQGDNHRLRSEVNVWSLWFLGMAIVDIALCLVSGYLLENGAQKLARVLRLRSVEALLKQEVGFFDKKGNTAGALTAAVASHTSNISTLAGLVWFQILACSGDILGGFLLAFILNWKMAIISFLPFPIVFLAVYHSVVQLEQYEEEQEESLENASSFAAENIDNIKTVAALGREQAVLKTFDREIEQNKASPRRLYIGTLGFSVGNGSFLLMGAIAIGWGTRLFSQHAINLATLYATFECVLVANNAVGRVFPYIPDIARAFHSFRLITRWELRKPRVAQLPSSSGEKPTELRGNFEFTNCTLRYPDRFQPVLDGLNLKILAGQSVAFCGPSGGGKSTILALLNRFYDPDLGTITMGGVDIRSIPLNDYRSAFALVSQDAVLYEGTIRQNILIGITRDVHQEELEQACRDAFILEFIQSLPDTFDTNIGLKGAQLSGGQQQRLCLARALLRNPKVLLLDEATSALDAESEQAVQEALERTSHGRTTIFVAHRLSTVRNANVIHVVDEGRIVESGKHADLLALKGRYYELVKLQL</sequence>
<accession>A0A067MA73</accession>
<evidence type="ECO:0000256" key="1">
    <source>
        <dbReference type="ARBA" id="ARBA00004141"/>
    </source>
</evidence>